<dbReference type="Pfam" id="PF01535">
    <property type="entry name" value="PPR"/>
    <property type="match status" value="3"/>
</dbReference>
<dbReference type="AlphaFoldDB" id="A0AA36N0Q8"/>
<dbReference type="Proteomes" id="UP001178507">
    <property type="component" value="Unassembled WGS sequence"/>
</dbReference>
<dbReference type="PANTHER" id="PTHR47447">
    <property type="entry name" value="OS03G0856100 PROTEIN"/>
    <property type="match status" value="1"/>
</dbReference>
<evidence type="ECO:0008006" key="4">
    <source>
        <dbReference type="Google" id="ProtNLM"/>
    </source>
</evidence>
<evidence type="ECO:0000313" key="3">
    <source>
        <dbReference type="Proteomes" id="UP001178507"/>
    </source>
</evidence>
<keyword evidence="1" id="KW-0677">Repeat</keyword>
<protein>
    <recommendedName>
        <fullName evidence="4">Pentatricopeptide repeat-containing protein, chloroplastic</fullName>
    </recommendedName>
</protein>
<organism evidence="2 3">
    <name type="scientific">Effrenium voratum</name>
    <dbReference type="NCBI Taxonomy" id="2562239"/>
    <lineage>
        <taxon>Eukaryota</taxon>
        <taxon>Sar</taxon>
        <taxon>Alveolata</taxon>
        <taxon>Dinophyceae</taxon>
        <taxon>Suessiales</taxon>
        <taxon>Symbiodiniaceae</taxon>
        <taxon>Effrenium</taxon>
    </lineage>
</organism>
<dbReference type="EMBL" id="CAUJNA010002702">
    <property type="protein sequence ID" value="CAJ1393995.1"/>
    <property type="molecule type" value="Genomic_DNA"/>
</dbReference>
<dbReference type="Gene3D" id="1.25.40.10">
    <property type="entry name" value="Tetratricopeptide repeat domain"/>
    <property type="match status" value="6"/>
</dbReference>
<dbReference type="Pfam" id="PF13812">
    <property type="entry name" value="PPR_3"/>
    <property type="match status" value="1"/>
</dbReference>
<proteinExistence type="predicted"/>
<evidence type="ECO:0000313" key="2">
    <source>
        <dbReference type="EMBL" id="CAJ1393995.1"/>
    </source>
</evidence>
<dbReference type="PANTHER" id="PTHR47447:SF17">
    <property type="entry name" value="OS12G0638900 PROTEIN"/>
    <property type="match status" value="1"/>
</dbReference>
<dbReference type="InterPro" id="IPR002885">
    <property type="entry name" value="PPR_rpt"/>
</dbReference>
<keyword evidence="3" id="KW-1185">Reference proteome</keyword>
<reference evidence="2" key="1">
    <citation type="submission" date="2023-08" db="EMBL/GenBank/DDBJ databases">
        <authorList>
            <person name="Chen Y."/>
            <person name="Shah S."/>
            <person name="Dougan E. K."/>
            <person name="Thang M."/>
            <person name="Chan C."/>
        </authorList>
    </citation>
    <scope>NUCLEOTIDE SEQUENCE</scope>
</reference>
<sequence>MLRLEAQLGEVPLRTPDWHSALNKLFGLQASAPHPPEGLELDDVAGYNNAMHACKQAGLWQRCLQLLGNMESKELQADAQTVATAMSACERGGHWQQAVSLLAAARERRLPESAAASNTVVNVCANNHQWQQALEVLSDMGLQRLRSAMTTRNSLLGACGRGSTWSAALAILVCQEVDAFGYNAVLTACVKSRQWQQGIQVFEAMDVPHDGISYELGVSACSKGVQWYQCLQLISTMKDIRLQPSAMTCSVALSMCQKFSRWQEALDLLEGDNVILNCKALSALSRGLQWQQAVALFSSMRERQAADQLTYTTLMGAFHKSSSWRQALALLQDLDAARLEVDEPLLHAAMCACEDAGQWQKAGTFCKGALAASATARRIQVLANKGQWHEALALLASAPSPRSALAVLAALRQAGAWQAAMALVTATAWGTQLTRAATAAMRTTAEASEWALTLRVFAELEHPDVVAFNTILGVCRTQKLWEEALLLLQEFAGQKLQADRISLLAAVGAAGGAGRWPVAILLAERSGEGQVRNAAMGACSRCSEWQQALCIFKDMQQASQADLISYNTLISACGRVNWPLALWTFAELQSQQLQPDLFSYGAVLSVCTGAEALDLLSQLAERRRPNLIIATAAVSACARSGMWQDGLQILRQTQDGTLRPSGVTFNTAMEAAPWPVALLLLQEHPAPDRSWAPSLKVDDVTWNSLINLLSQSQQWQRSLSLLDTIKDRLRNSVAQQSAYDTAGLAHLQAVDSIGKM</sequence>
<dbReference type="InterPro" id="IPR011990">
    <property type="entry name" value="TPR-like_helical_dom_sf"/>
</dbReference>
<comment type="caution">
    <text evidence="2">The sequence shown here is derived from an EMBL/GenBank/DDBJ whole genome shotgun (WGS) entry which is preliminary data.</text>
</comment>
<evidence type="ECO:0000256" key="1">
    <source>
        <dbReference type="ARBA" id="ARBA00022737"/>
    </source>
</evidence>
<accession>A0AA36N0Q8</accession>
<gene>
    <name evidence="2" type="ORF">EVOR1521_LOCUS18740</name>
</gene>
<name>A0AA36N0Q8_9DINO</name>